<name>A0ABQ2BWB7_9FLAO</name>
<protein>
    <submittedName>
        <fullName evidence="1">Uncharacterized protein</fullName>
    </submittedName>
</protein>
<dbReference type="Proteomes" id="UP000624701">
    <property type="component" value="Unassembled WGS sequence"/>
</dbReference>
<organism evidence="1 2">
    <name type="scientific">Winogradskyella haliclonae</name>
    <dbReference type="NCBI Taxonomy" id="2048558"/>
    <lineage>
        <taxon>Bacteria</taxon>
        <taxon>Pseudomonadati</taxon>
        <taxon>Bacteroidota</taxon>
        <taxon>Flavobacteriia</taxon>
        <taxon>Flavobacteriales</taxon>
        <taxon>Flavobacteriaceae</taxon>
        <taxon>Winogradskyella</taxon>
    </lineage>
</organism>
<keyword evidence="2" id="KW-1185">Reference proteome</keyword>
<comment type="caution">
    <text evidence="1">The sequence shown here is derived from an EMBL/GenBank/DDBJ whole genome shotgun (WGS) entry which is preliminary data.</text>
</comment>
<dbReference type="RefSeq" id="WP_188373628.1">
    <property type="nucleotide sequence ID" value="NZ_BMDQ01000001.1"/>
</dbReference>
<reference evidence="2" key="1">
    <citation type="journal article" date="2019" name="Int. J. Syst. Evol. Microbiol.">
        <title>The Global Catalogue of Microorganisms (GCM) 10K type strain sequencing project: providing services to taxonomists for standard genome sequencing and annotation.</title>
        <authorList>
            <consortium name="The Broad Institute Genomics Platform"/>
            <consortium name="The Broad Institute Genome Sequencing Center for Infectious Disease"/>
            <person name="Wu L."/>
            <person name="Ma J."/>
        </authorList>
    </citation>
    <scope>NUCLEOTIDE SEQUENCE [LARGE SCALE GENOMIC DNA]</scope>
    <source>
        <strain evidence="2">CCM 8681</strain>
    </source>
</reference>
<evidence type="ECO:0000313" key="2">
    <source>
        <dbReference type="Proteomes" id="UP000624701"/>
    </source>
</evidence>
<evidence type="ECO:0000313" key="1">
    <source>
        <dbReference type="EMBL" id="GGI56729.1"/>
    </source>
</evidence>
<dbReference type="EMBL" id="BMDQ01000001">
    <property type="protein sequence ID" value="GGI56729.1"/>
    <property type="molecule type" value="Genomic_DNA"/>
</dbReference>
<gene>
    <name evidence="1" type="ORF">GCM10011444_10380</name>
</gene>
<proteinExistence type="predicted"/>
<accession>A0ABQ2BWB7</accession>
<sequence length="138" mass="14632">MPGIINVTISQIDDGENFQSPETPLAYCSSLAEDKVNVTVIAPFHNNVYANQMPSIEVSGGEDGNDVSITPIYNHSTPLSAVYTQVIKISFTLTSPVLDGNGNVVINISVDEEGLTVTNPGELGDPIRKTKVITNGEG</sequence>